<dbReference type="NCBIfam" id="TIGR00254">
    <property type="entry name" value="GGDEF"/>
    <property type="match status" value="1"/>
</dbReference>
<organism evidence="3 4">
    <name type="scientific">Anaerovibrio lipolyticus DSM 3074</name>
    <dbReference type="NCBI Taxonomy" id="1120997"/>
    <lineage>
        <taxon>Bacteria</taxon>
        <taxon>Bacillati</taxon>
        <taxon>Bacillota</taxon>
        <taxon>Negativicutes</taxon>
        <taxon>Selenomonadales</taxon>
        <taxon>Selenomonadaceae</taxon>
        <taxon>Anaerovibrio</taxon>
    </lineage>
</organism>
<dbReference type="RefSeq" id="WP_080325283.1">
    <property type="nucleotide sequence ID" value="NZ_FQYW01000005.1"/>
</dbReference>
<dbReference type="InterPro" id="IPR000160">
    <property type="entry name" value="GGDEF_dom"/>
</dbReference>
<sequence>MSFYSTVVLITIVLSIIMIVHINNSNIVTENARKGFCISFTIIIFVSFLEWLTYFADGKPLFPIWLHTLFSAIEFSIAPSLVVLWVYAIGNIKHSRIVIMFLLLHALIEFSSIWTGAIYYIDEGNHYCRGEYYFIYIICYTTAIAVMFFEAYYFSRKYQNRNLSSLIAAFSSLFIGIVANTMDGDVKTAWLSVTTCCVLFYIYYIELVVQSDGLTGLLNRRSYENHLANLNYRTAVIIFDIDKFKSVNDTYGHAYGDTVLKKISKAIIRCYLSRGLCYRIGGDEFCVILNKNSFHSESTVIKLNKRFNALLDELRRKEPSLPTVSVGYEIFNTENEVADIIHNADTMMYTNKNSNR</sequence>
<evidence type="ECO:0000313" key="4">
    <source>
        <dbReference type="Proteomes" id="UP000191240"/>
    </source>
</evidence>
<gene>
    <name evidence="3" type="ORF">SAMN02745671_00524</name>
</gene>
<protein>
    <submittedName>
        <fullName evidence="3">Diguanylate cyclase (GGDEF) domain-containing protein</fullName>
    </submittedName>
</protein>
<dbReference type="OrthoDB" id="1677693at2"/>
<dbReference type="EMBL" id="FQYW01000005">
    <property type="protein sequence ID" value="SHI41673.1"/>
    <property type="molecule type" value="Genomic_DNA"/>
</dbReference>
<dbReference type="AlphaFoldDB" id="A0A1M6AZM3"/>
<dbReference type="InterPro" id="IPR050469">
    <property type="entry name" value="Diguanylate_Cyclase"/>
</dbReference>
<dbReference type="Proteomes" id="UP000191240">
    <property type="component" value="Unassembled WGS sequence"/>
</dbReference>
<keyword evidence="1" id="KW-0812">Transmembrane</keyword>
<evidence type="ECO:0000313" key="3">
    <source>
        <dbReference type="EMBL" id="SHI41673.1"/>
    </source>
</evidence>
<dbReference type="PANTHER" id="PTHR45138:SF9">
    <property type="entry name" value="DIGUANYLATE CYCLASE DGCM-RELATED"/>
    <property type="match status" value="1"/>
</dbReference>
<dbReference type="PANTHER" id="PTHR45138">
    <property type="entry name" value="REGULATORY COMPONENTS OF SENSORY TRANSDUCTION SYSTEM"/>
    <property type="match status" value="1"/>
</dbReference>
<dbReference type="PROSITE" id="PS50887">
    <property type="entry name" value="GGDEF"/>
    <property type="match status" value="1"/>
</dbReference>
<evidence type="ECO:0000259" key="2">
    <source>
        <dbReference type="PROSITE" id="PS50887"/>
    </source>
</evidence>
<dbReference type="SUPFAM" id="SSF55073">
    <property type="entry name" value="Nucleotide cyclase"/>
    <property type="match status" value="1"/>
</dbReference>
<keyword evidence="1" id="KW-0472">Membrane</keyword>
<dbReference type="InterPro" id="IPR043128">
    <property type="entry name" value="Rev_trsase/Diguanyl_cyclase"/>
</dbReference>
<proteinExistence type="predicted"/>
<name>A0A1M6AZM3_9FIRM</name>
<evidence type="ECO:0000256" key="1">
    <source>
        <dbReference type="SAM" id="Phobius"/>
    </source>
</evidence>
<dbReference type="InterPro" id="IPR029787">
    <property type="entry name" value="Nucleotide_cyclase"/>
</dbReference>
<dbReference type="CDD" id="cd01949">
    <property type="entry name" value="GGDEF"/>
    <property type="match status" value="1"/>
</dbReference>
<accession>A0A1M6AZM3</accession>
<feature type="transmembrane region" description="Helical" evidence="1">
    <location>
        <begin position="99"/>
        <end position="121"/>
    </location>
</feature>
<dbReference type="Gene3D" id="3.30.70.270">
    <property type="match status" value="1"/>
</dbReference>
<feature type="transmembrane region" description="Helical" evidence="1">
    <location>
        <begin position="62"/>
        <end position="87"/>
    </location>
</feature>
<feature type="transmembrane region" description="Helical" evidence="1">
    <location>
        <begin position="35"/>
        <end position="56"/>
    </location>
</feature>
<feature type="transmembrane region" description="Helical" evidence="1">
    <location>
        <begin position="188"/>
        <end position="205"/>
    </location>
</feature>
<feature type="domain" description="GGDEF" evidence="2">
    <location>
        <begin position="232"/>
        <end position="356"/>
    </location>
</feature>
<feature type="transmembrane region" description="Helical" evidence="1">
    <location>
        <begin position="166"/>
        <end position="182"/>
    </location>
</feature>
<feature type="transmembrane region" description="Helical" evidence="1">
    <location>
        <begin position="6"/>
        <end position="23"/>
    </location>
</feature>
<feature type="transmembrane region" description="Helical" evidence="1">
    <location>
        <begin position="133"/>
        <end position="154"/>
    </location>
</feature>
<dbReference type="Pfam" id="PF00990">
    <property type="entry name" value="GGDEF"/>
    <property type="match status" value="1"/>
</dbReference>
<dbReference type="GO" id="GO:0052621">
    <property type="term" value="F:diguanylate cyclase activity"/>
    <property type="evidence" value="ECO:0007669"/>
    <property type="project" value="TreeGrafter"/>
</dbReference>
<reference evidence="3 4" key="1">
    <citation type="submission" date="2016-11" db="EMBL/GenBank/DDBJ databases">
        <authorList>
            <person name="Jaros S."/>
            <person name="Januszkiewicz K."/>
            <person name="Wedrychowicz H."/>
        </authorList>
    </citation>
    <scope>NUCLEOTIDE SEQUENCE [LARGE SCALE GENOMIC DNA]</scope>
    <source>
        <strain evidence="3 4">DSM 3074</strain>
    </source>
</reference>
<keyword evidence="1" id="KW-1133">Transmembrane helix</keyword>
<dbReference type="SMART" id="SM00267">
    <property type="entry name" value="GGDEF"/>
    <property type="match status" value="1"/>
</dbReference>